<reference evidence="4" key="1">
    <citation type="submission" date="2017-02" db="EMBL/GenBank/DDBJ databases">
        <title>Draft Genome Sequence of the Salt Water Bacterium Oceanospirillum linum ATCC 11336.</title>
        <authorList>
            <person name="Trachtenberg A.M."/>
            <person name="Carney J.G."/>
            <person name="Linnane J.D."/>
            <person name="Rheaume B.A."/>
            <person name="Pitts N.L."/>
            <person name="Mykles D.L."/>
            <person name="Maclea K.S."/>
        </authorList>
    </citation>
    <scope>NUCLEOTIDE SEQUENCE [LARGE SCALE GENOMIC DNA]</scope>
    <source>
        <strain evidence="4">ATCC 11336</strain>
    </source>
</reference>
<comment type="caution">
    <text evidence="4">The sequence shown here is derived from an EMBL/GenBank/DDBJ whole genome shotgun (WGS) entry which is preliminary data.</text>
</comment>
<dbReference type="SUPFAM" id="SSF52518">
    <property type="entry name" value="Thiamin diphosphate-binding fold (THDP-binding)"/>
    <property type="match status" value="2"/>
</dbReference>
<accession>A0A1T1HAF0</accession>
<dbReference type="Gene3D" id="3.40.50.970">
    <property type="match status" value="2"/>
</dbReference>
<evidence type="ECO:0000259" key="3">
    <source>
        <dbReference type="PROSITE" id="PS51379"/>
    </source>
</evidence>
<name>A0A1T1HAF0_OCELI</name>
<keyword evidence="1" id="KW-0560">Oxidoreductase</keyword>
<evidence type="ECO:0000313" key="4">
    <source>
        <dbReference type="EMBL" id="OOV86831.1"/>
    </source>
</evidence>
<keyword evidence="5" id="KW-1185">Reference proteome</keyword>
<dbReference type="InterPro" id="IPR052198">
    <property type="entry name" value="IorB_Oxidoreductase"/>
</dbReference>
<dbReference type="InterPro" id="IPR002869">
    <property type="entry name" value="Pyrv_flavodox_OxRed_cen"/>
</dbReference>
<dbReference type="EMBL" id="MTSD02000004">
    <property type="protein sequence ID" value="OOV86831.1"/>
    <property type="molecule type" value="Genomic_DNA"/>
</dbReference>
<feature type="domain" description="4Fe-4S ferredoxin-type" evidence="3">
    <location>
        <begin position="643"/>
        <end position="675"/>
    </location>
</feature>
<dbReference type="Pfam" id="PF02775">
    <property type="entry name" value="TPP_enzyme_C"/>
    <property type="match status" value="1"/>
</dbReference>
<dbReference type="GO" id="GO:0030976">
    <property type="term" value="F:thiamine pyrophosphate binding"/>
    <property type="evidence" value="ECO:0007669"/>
    <property type="project" value="InterPro"/>
</dbReference>
<feature type="region of interest" description="Disordered" evidence="2">
    <location>
        <begin position="1160"/>
        <end position="1189"/>
    </location>
</feature>
<dbReference type="SUPFAM" id="SSF53323">
    <property type="entry name" value="Pyruvate-ferredoxin oxidoreductase, PFOR, domain III"/>
    <property type="match status" value="1"/>
</dbReference>
<dbReference type="CDD" id="cd02008">
    <property type="entry name" value="TPP_IOR_alpha"/>
    <property type="match status" value="1"/>
</dbReference>
<dbReference type="RefSeq" id="WP_078319882.1">
    <property type="nucleotide sequence ID" value="NZ_FXTS01000005.1"/>
</dbReference>
<dbReference type="InterPro" id="IPR011766">
    <property type="entry name" value="TPP_enzyme_TPP-bd"/>
</dbReference>
<dbReference type="AlphaFoldDB" id="A0A1T1HAF0"/>
<dbReference type="InterPro" id="IPR017896">
    <property type="entry name" value="4Fe4S_Fe-S-bd"/>
</dbReference>
<protein>
    <recommendedName>
        <fullName evidence="3">4Fe-4S ferredoxin-type domain-containing protein</fullName>
    </recommendedName>
</protein>
<dbReference type="PANTHER" id="PTHR43854">
    <property type="entry name" value="INDOLEPYRUVATE OXIDOREDUCTASE SUBUNIT IORB"/>
    <property type="match status" value="1"/>
</dbReference>
<dbReference type="PROSITE" id="PS51379">
    <property type="entry name" value="4FE4S_FER_2"/>
    <property type="match status" value="1"/>
</dbReference>
<dbReference type="GO" id="GO:0044281">
    <property type="term" value="P:small molecule metabolic process"/>
    <property type="evidence" value="ECO:0007669"/>
    <property type="project" value="UniProtKB-ARBA"/>
</dbReference>
<organism evidence="4 5">
    <name type="scientific">Oceanospirillum linum</name>
    <dbReference type="NCBI Taxonomy" id="966"/>
    <lineage>
        <taxon>Bacteria</taxon>
        <taxon>Pseudomonadati</taxon>
        <taxon>Pseudomonadota</taxon>
        <taxon>Gammaproteobacteria</taxon>
        <taxon>Oceanospirillales</taxon>
        <taxon>Oceanospirillaceae</taxon>
        <taxon>Oceanospirillum</taxon>
    </lineage>
</organism>
<dbReference type="InterPro" id="IPR029061">
    <property type="entry name" value="THDP-binding"/>
</dbReference>
<dbReference type="Gene3D" id="3.40.920.10">
    <property type="entry name" value="Pyruvate-ferredoxin oxidoreductase, PFOR, domain III"/>
    <property type="match status" value="1"/>
</dbReference>
<dbReference type="STRING" id="966.BTA35_0211060"/>
<dbReference type="Proteomes" id="UP000190064">
    <property type="component" value="Unassembled WGS sequence"/>
</dbReference>
<dbReference type="GO" id="GO:0016903">
    <property type="term" value="F:oxidoreductase activity, acting on the aldehyde or oxo group of donors"/>
    <property type="evidence" value="ECO:0007669"/>
    <property type="project" value="InterPro"/>
</dbReference>
<proteinExistence type="predicted"/>
<sequence>MTYKILNGNELIIQGGIEAGFSLYTGYPGSPLADYFNILHARKNELKEKGIRVALGNTEANAAAMAGGAKQAGRNVMVGMKSMGLHVASDALSVGNFANPGQPYIDPETGESIHSGVVVVVGDDPWSMSTATAADSRYLFKHLHMPFLEPSSPQELKDWIAHALTLSQRSSLYAGVLVTTFIAEGGGRVEMGEESEVPNALTDFDPSTFDLAASVMVPPNSLGADQRLIRERFPRAKKVLKDLALDRQYGNSDSKIGFISSGVVFETLRQIMQEEHYLDDFSLYKVACSYPLVDDLLVPWLQKLDTLVVVEEKRGFLENELIHLCQEHGVKVHIYGKEFADRVVGGELGSEKVIEGFPADGGISYEILHSKLDELMGILGLRPCQQKQPELIKLDQALPMRLPTFCPGCPHRETLSLLKELRKVFKEEDGINLISHGDVGCYSLSFLEPFKEMHDISAMGQGGAFGAGMDLFSTNPSVVLMGDSTFFHSGLSAISNSVQLGHNITYIVLDNDFTAMTGHQMSPSTGESVEGRKRPEQDMLNLVRGMGVDEAIEVNPSDRYFYRNMLKQLVKKQGTKVIVSDKECGLTFAARKKREDRKIFGAGETKPVQTFFQINTSACEDCRACVEMTGCPGLSQTEDAYGPKMFIDPQICVSDGYCSKILACPSFEQVNVINYHPTRYAQESGANQPITRAATDALPEPDRSKAFEDILEGQDWRVVITGVGGSGVTTISRVLAEAAEEMNGLDGLDFKFMDQKGLAQRNGRVTGHLSIFNREKSASAITPLGTADLVLSPDLLDGSAALNFLAPYGLALLDEEFQIPLSILLDYGEEQDVLKAEKLREVIDNKLKERALFSPMKAVAHRQLGKSVYASAVLLGVAYQKGMLPFTEENMRGAFRRGVPKAEFDNNWKAFELGRRVVEMGVEAFRNEFLPHSGDTDGQMVSAFRNSVADSAGLFENKDQLITLYDNGLTRLQGLFPEIEGDHLANYIHDVVVYDRAASLDAFIADAEKVATLYSDVALQRIALRALCKTYWIKDEVFTAHLMVSPVKKSRDETAYRHLGTGFEIKHLNRPEFDLFNRRIAFEFSPKNWMLKTFRHQRWLRKAQAKVHAREHEIAHRVRRELLEVIPGMTGDQRKALVRLDNIKGYRQVRYEKAEKVFSDLSSSSKGQGGKKAPAVDGQQIPAVQIHQP</sequence>
<dbReference type="PANTHER" id="PTHR43854:SF1">
    <property type="entry name" value="INDOLEPYRUVATE OXIDOREDUCTASE SUBUNIT IORB"/>
    <property type="match status" value="1"/>
</dbReference>
<evidence type="ECO:0000313" key="5">
    <source>
        <dbReference type="Proteomes" id="UP000190064"/>
    </source>
</evidence>
<dbReference type="Pfam" id="PF01558">
    <property type="entry name" value="POR"/>
    <property type="match status" value="1"/>
</dbReference>
<evidence type="ECO:0000256" key="2">
    <source>
        <dbReference type="SAM" id="MobiDB-lite"/>
    </source>
</evidence>
<gene>
    <name evidence="4" type="ORF">BTA35_0211060</name>
</gene>
<dbReference type="InterPro" id="IPR019752">
    <property type="entry name" value="Pyrv/ketoisovalerate_OxRed_cat"/>
</dbReference>
<evidence type="ECO:0000256" key="1">
    <source>
        <dbReference type="ARBA" id="ARBA00023002"/>
    </source>
</evidence>